<proteinExistence type="predicted"/>
<feature type="compositionally biased region" description="Basic and acidic residues" evidence="1">
    <location>
        <begin position="27"/>
        <end position="39"/>
    </location>
</feature>
<keyword evidence="3" id="KW-1185">Reference proteome</keyword>
<accession>A0AAU9F2B3</accession>
<dbReference type="AlphaFoldDB" id="A0AAU9F2B3"/>
<gene>
    <name evidence="2" type="ORF">DMAD_08626</name>
</gene>
<dbReference type="Proteomes" id="UP001500889">
    <property type="component" value="Chromosome O"/>
</dbReference>
<evidence type="ECO:0000313" key="3">
    <source>
        <dbReference type="Proteomes" id="UP001500889"/>
    </source>
</evidence>
<evidence type="ECO:0000256" key="1">
    <source>
        <dbReference type="SAM" id="MobiDB-lite"/>
    </source>
</evidence>
<organism evidence="2 3">
    <name type="scientific">Drosophila madeirensis</name>
    <name type="common">Fruit fly</name>
    <dbReference type="NCBI Taxonomy" id="30013"/>
    <lineage>
        <taxon>Eukaryota</taxon>
        <taxon>Metazoa</taxon>
        <taxon>Ecdysozoa</taxon>
        <taxon>Arthropoda</taxon>
        <taxon>Hexapoda</taxon>
        <taxon>Insecta</taxon>
        <taxon>Pterygota</taxon>
        <taxon>Neoptera</taxon>
        <taxon>Endopterygota</taxon>
        <taxon>Diptera</taxon>
        <taxon>Brachycera</taxon>
        <taxon>Muscomorpha</taxon>
        <taxon>Ephydroidea</taxon>
        <taxon>Drosophilidae</taxon>
        <taxon>Drosophila</taxon>
        <taxon>Sophophora</taxon>
    </lineage>
</organism>
<sequence>MLKENIWKRSKPVGAKDHSGAILPETVRPDPMHEQRDEEPPCMSYILGWEYGRKWLERRDQIKRHQAVVKSMRIILPDFAWWVNQRRPLYVRKQRFRAKPKPKAGHWQPMSAFAEGKQRREAQERHIQEYRDNSNIKGP</sequence>
<feature type="region of interest" description="Disordered" evidence="1">
    <location>
        <begin position="97"/>
        <end position="139"/>
    </location>
</feature>
<reference evidence="2 3" key="1">
    <citation type="submission" date="2024-02" db="EMBL/GenBank/DDBJ databases">
        <title>A chromosome-level genome assembly of Drosophila madeirensis, a fruit fly species endemic to Madeira island.</title>
        <authorList>
            <person name="Tomihara K."/>
            <person name="Llopart A."/>
            <person name="Yamamoto D."/>
        </authorList>
    </citation>
    <scope>NUCLEOTIDE SEQUENCE [LARGE SCALE GENOMIC DNA]</scope>
    <source>
        <strain evidence="2 3">RF1</strain>
    </source>
</reference>
<feature type="compositionally biased region" description="Basic and acidic residues" evidence="1">
    <location>
        <begin position="116"/>
        <end position="139"/>
    </location>
</feature>
<feature type="region of interest" description="Disordered" evidence="1">
    <location>
        <begin position="1"/>
        <end position="39"/>
    </location>
</feature>
<dbReference type="EMBL" id="AP029263">
    <property type="protein sequence ID" value="BFF90019.1"/>
    <property type="molecule type" value="Genomic_DNA"/>
</dbReference>
<name>A0AAU9F2B3_DROMD</name>
<evidence type="ECO:0000313" key="2">
    <source>
        <dbReference type="EMBL" id="BFF90019.1"/>
    </source>
</evidence>
<protein>
    <submittedName>
        <fullName evidence="2">Uncharacterized protein</fullName>
    </submittedName>
</protein>